<accession>A0AAV1RYU4</accession>
<sequence>MSNPTRRTCEENKKFEMNWEYLIKGEWEKVALLLPEKSVDDIKQHYKHLLEDIELIDSGLVPHPSYSDNKNQEEQEISDDDDEKEEIEESKVH</sequence>
<evidence type="ECO:0000313" key="6">
    <source>
        <dbReference type="Proteomes" id="UP001314170"/>
    </source>
</evidence>
<keyword evidence="2" id="KW-0804">Transcription</keyword>
<gene>
    <name evidence="5" type="ORF">DCAF_LOCUS16975</name>
</gene>
<keyword evidence="6" id="KW-1185">Reference proteome</keyword>
<organism evidence="5 6">
    <name type="scientific">Dovyalis caffra</name>
    <dbReference type="NCBI Taxonomy" id="77055"/>
    <lineage>
        <taxon>Eukaryota</taxon>
        <taxon>Viridiplantae</taxon>
        <taxon>Streptophyta</taxon>
        <taxon>Embryophyta</taxon>
        <taxon>Tracheophyta</taxon>
        <taxon>Spermatophyta</taxon>
        <taxon>Magnoliopsida</taxon>
        <taxon>eudicotyledons</taxon>
        <taxon>Gunneridae</taxon>
        <taxon>Pentapetalae</taxon>
        <taxon>rosids</taxon>
        <taxon>fabids</taxon>
        <taxon>Malpighiales</taxon>
        <taxon>Salicaceae</taxon>
        <taxon>Flacourtieae</taxon>
        <taxon>Dovyalis</taxon>
    </lineage>
</organism>
<dbReference type="SUPFAM" id="SSF46689">
    <property type="entry name" value="Homeodomain-like"/>
    <property type="match status" value="1"/>
</dbReference>
<dbReference type="PANTHER" id="PTHR43952:SF99">
    <property type="entry name" value="PROTEIN RADIALIS-LIKE 4 ISOFORM X1"/>
    <property type="match status" value="1"/>
</dbReference>
<dbReference type="GO" id="GO:0003700">
    <property type="term" value="F:DNA-binding transcription factor activity"/>
    <property type="evidence" value="ECO:0007669"/>
    <property type="project" value="InterPro"/>
</dbReference>
<name>A0AAV1RYU4_9ROSI</name>
<proteinExistence type="predicted"/>
<keyword evidence="3" id="KW-0539">Nucleus</keyword>
<evidence type="ECO:0000256" key="4">
    <source>
        <dbReference type="SAM" id="MobiDB-lite"/>
    </source>
</evidence>
<reference evidence="5 6" key="1">
    <citation type="submission" date="2024-01" db="EMBL/GenBank/DDBJ databases">
        <authorList>
            <person name="Waweru B."/>
        </authorList>
    </citation>
    <scope>NUCLEOTIDE SEQUENCE [LARGE SCALE GENOMIC DNA]</scope>
</reference>
<evidence type="ECO:0000256" key="1">
    <source>
        <dbReference type="ARBA" id="ARBA00023015"/>
    </source>
</evidence>
<feature type="compositionally biased region" description="Acidic residues" evidence="4">
    <location>
        <begin position="74"/>
        <end position="93"/>
    </location>
</feature>
<dbReference type="Gene3D" id="1.10.10.60">
    <property type="entry name" value="Homeodomain-like"/>
    <property type="match status" value="1"/>
</dbReference>
<evidence type="ECO:0000313" key="5">
    <source>
        <dbReference type="EMBL" id="CAK7342786.1"/>
    </source>
</evidence>
<keyword evidence="1" id="KW-0805">Transcription regulation</keyword>
<dbReference type="InterPro" id="IPR009057">
    <property type="entry name" value="Homeodomain-like_sf"/>
</dbReference>
<comment type="caution">
    <text evidence="5">The sequence shown here is derived from an EMBL/GenBank/DDBJ whole genome shotgun (WGS) entry which is preliminary data.</text>
</comment>
<dbReference type="PANTHER" id="PTHR43952">
    <property type="entry name" value="MYB FAMILY TRANSCRIPTION FACTOR-RELATED"/>
    <property type="match status" value="1"/>
</dbReference>
<feature type="region of interest" description="Disordered" evidence="4">
    <location>
        <begin position="60"/>
        <end position="93"/>
    </location>
</feature>
<dbReference type="AlphaFoldDB" id="A0AAV1RYU4"/>
<dbReference type="Proteomes" id="UP001314170">
    <property type="component" value="Unassembled WGS sequence"/>
</dbReference>
<evidence type="ECO:0000256" key="3">
    <source>
        <dbReference type="ARBA" id="ARBA00023242"/>
    </source>
</evidence>
<protein>
    <submittedName>
        <fullName evidence="5">Uncharacterized protein</fullName>
    </submittedName>
</protein>
<dbReference type="EMBL" id="CAWUPB010001160">
    <property type="protein sequence ID" value="CAK7342786.1"/>
    <property type="molecule type" value="Genomic_DNA"/>
</dbReference>
<dbReference type="InterPro" id="IPR044636">
    <property type="entry name" value="RADIALIS-like"/>
</dbReference>
<evidence type="ECO:0000256" key="2">
    <source>
        <dbReference type="ARBA" id="ARBA00023163"/>
    </source>
</evidence>